<evidence type="ECO:0000313" key="6">
    <source>
        <dbReference type="EMBL" id="OGD83738.1"/>
    </source>
</evidence>
<keyword evidence="4" id="KW-0378">Hydrolase</keyword>
<comment type="caution">
    <text evidence="6">The sequence shown here is derived from an EMBL/GenBank/DDBJ whole genome shotgun (WGS) entry which is preliminary data.</text>
</comment>
<keyword evidence="1" id="KW-0819">tRNA processing</keyword>
<name>A0A1F5FVU0_9BACT</name>
<dbReference type="Proteomes" id="UP000179237">
    <property type="component" value="Unassembled WGS sequence"/>
</dbReference>
<dbReference type="SUPFAM" id="SSF54211">
    <property type="entry name" value="Ribosomal protein S5 domain 2-like"/>
    <property type="match status" value="1"/>
</dbReference>
<dbReference type="GO" id="GO:0008033">
    <property type="term" value="P:tRNA processing"/>
    <property type="evidence" value="ECO:0007669"/>
    <property type="project" value="UniProtKB-KW"/>
</dbReference>
<gene>
    <name evidence="6" type="ORF">A2572_00760</name>
</gene>
<dbReference type="GO" id="GO:0004526">
    <property type="term" value="F:ribonuclease P activity"/>
    <property type="evidence" value="ECO:0007669"/>
    <property type="project" value="InterPro"/>
</dbReference>
<protein>
    <submittedName>
        <fullName evidence="6">Uncharacterized protein</fullName>
    </submittedName>
</protein>
<keyword evidence="2" id="KW-0540">Nuclease</keyword>
<dbReference type="InterPro" id="IPR020568">
    <property type="entry name" value="Ribosomal_Su5_D2-typ_SF"/>
</dbReference>
<dbReference type="Gene3D" id="3.30.230.10">
    <property type="match status" value="1"/>
</dbReference>
<evidence type="ECO:0000313" key="7">
    <source>
        <dbReference type="Proteomes" id="UP000179237"/>
    </source>
</evidence>
<evidence type="ECO:0000256" key="3">
    <source>
        <dbReference type="ARBA" id="ARBA00022759"/>
    </source>
</evidence>
<organism evidence="6 7">
    <name type="scientific">Candidatus Collierbacteria bacterium RIFOXYD1_FULL_40_9</name>
    <dbReference type="NCBI Taxonomy" id="1817731"/>
    <lineage>
        <taxon>Bacteria</taxon>
        <taxon>Candidatus Collieribacteriota</taxon>
    </lineage>
</organism>
<dbReference type="InterPro" id="IPR000100">
    <property type="entry name" value="RNase_P"/>
</dbReference>
<dbReference type="EMBL" id="MFAQ01000009">
    <property type="protein sequence ID" value="OGD83738.1"/>
    <property type="molecule type" value="Genomic_DNA"/>
</dbReference>
<dbReference type="AlphaFoldDB" id="A0A1F5FVU0"/>
<evidence type="ECO:0000256" key="1">
    <source>
        <dbReference type="ARBA" id="ARBA00022694"/>
    </source>
</evidence>
<evidence type="ECO:0000256" key="2">
    <source>
        <dbReference type="ARBA" id="ARBA00022722"/>
    </source>
</evidence>
<sequence length="112" mass="12735">MALPKTNRLSLRTSKEIFLGGKKFYSNYFTLIKSTIYDPISTELKFAIVVSKKVARKAHDRHKIRRLSSSLIYQLLGNFPVGSYLVYPKSTILTTSFSDLLADFAQLVSKLK</sequence>
<keyword evidence="3" id="KW-0255">Endonuclease</keyword>
<keyword evidence="5" id="KW-0694">RNA-binding</keyword>
<reference evidence="6 7" key="1">
    <citation type="journal article" date="2016" name="Nat. Commun.">
        <title>Thousands of microbial genomes shed light on interconnected biogeochemical processes in an aquifer system.</title>
        <authorList>
            <person name="Anantharaman K."/>
            <person name="Brown C.T."/>
            <person name="Hug L.A."/>
            <person name="Sharon I."/>
            <person name="Castelle C.J."/>
            <person name="Probst A.J."/>
            <person name="Thomas B.C."/>
            <person name="Singh A."/>
            <person name="Wilkins M.J."/>
            <person name="Karaoz U."/>
            <person name="Brodie E.L."/>
            <person name="Williams K.H."/>
            <person name="Hubbard S.S."/>
            <person name="Banfield J.F."/>
        </authorList>
    </citation>
    <scope>NUCLEOTIDE SEQUENCE [LARGE SCALE GENOMIC DNA]</scope>
</reference>
<accession>A0A1F5FVU0</accession>
<dbReference type="GO" id="GO:0000049">
    <property type="term" value="F:tRNA binding"/>
    <property type="evidence" value="ECO:0007669"/>
    <property type="project" value="InterPro"/>
</dbReference>
<dbReference type="Pfam" id="PF00825">
    <property type="entry name" value="Ribonuclease_P"/>
    <property type="match status" value="1"/>
</dbReference>
<dbReference type="InterPro" id="IPR014721">
    <property type="entry name" value="Ribsml_uS5_D2-typ_fold_subgr"/>
</dbReference>
<proteinExistence type="predicted"/>
<evidence type="ECO:0000256" key="5">
    <source>
        <dbReference type="ARBA" id="ARBA00022884"/>
    </source>
</evidence>
<evidence type="ECO:0000256" key="4">
    <source>
        <dbReference type="ARBA" id="ARBA00022801"/>
    </source>
</evidence>